<dbReference type="GO" id="GO:0052381">
    <property type="term" value="F:tRNA dimethylallyltransferase activity"/>
    <property type="evidence" value="ECO:0007669"/>
    <property type="project" value="UniProtKB-EC"/>
</dbReference>
<evidence type="ECO:0000256" key="1">
    <source>
        <dbReference type="ARBA" id="ARBA00001946"/>
    </source>
</evidence>
<comment type="catalytic activity">
    <reaction evidence="9 10 11">
        <text>adenosine(37) in tRNA + dimethylallyl diphosphate = N(6)-dimethylallyladenosine(37) in tRNA + diphosphate</text>
        <dbReference type="Rhea" id="RHEA:26482"/>
        <dbReference type="Rhea" id="RHEA-COMP:10162"/>
        <dbReference type="Rhea" id="RHEA-COMP:10375"/>
        <dbReference type="ChEBI" id="CHEBI:33019"/>
        <dbReference type="ChEBI" id="CHEBI:57623"/>
        <dbReference type="ChEBI" id="CHEBI:74411"/>
        <dbReference type="ChEBI" id="CHEBI:74415"/>
        <dbReference type="EC" id="2.5.1.75"/>
    </reaction>
</comment>
<keyword evidence="6 10" id="KW-0547">Nucleotide-binding</keyword>
<dbReference type="InterPro" id="IPR027417">
    <property type="entry name" value="P-loop_NTPase"/>
</dbReference>
<comment type="function">
    <text evidence="2 10 12">Catalyzes the transfer of a dimethylallyl group onto the adenine at position 37 in tRNAs that read codons beginning with uridine, leading to the formation of N6-(dimethylallyl)adenosine (i(6)A).</text>
</comment>
<evidence type="ECO:0000313" key="15">
    <source>
        <dbReference type="Proteomes" id="UP001317963"/>
    </source>
</evidence>
<evidence type="ECO:0000256" key="10">
    <source>
        <dbReference type="HAMAP-Rule" id="MF_00185"/>
    </source>
</evidence>
<evidence type="ECO:0000256" key="4">
    <source>
        <dbReference type="ARBA" id="ARBA00022679"/>
    </source>
</evidence>
<comment type="similarity">
    <text evidence="3 10 13">Belongs to the IPP transferase family.</text>
</comment>
<dbReference type="Pfam" id="PF01715">
    <property type="entry name" value="IPPT"/>
    <property type="match status" value="1"/>
</dbReference>
<keyword evidence="7 10" id="KW-0067">ATP-binding</keyword>
<feature type="region of interest" description="Interaction with substrate tRNA" evidence="10">
    <location>
        <begin position="27"/>
        <end position="30"/>
    </location>
</feature>
<evidence type="ECO:0000256" key="13">
    <source>
        <dbReference type="RuleBase" id="RU003785"/>
    </source>
</evidence>
<name>A0ABY6QAF3_9GAMM</name>
<evidence type="ECO:0000256" key="7">
    <source>
        <dbReference type="ARBA" id="ARBA00022840"/>
    </source>
</evidence>
<dbReference type="NCBIfam" id="TIGR00174">
    <property type="entry name" value="miaA"/>
    <property type="match status" value="1"/>
</dbReference>
<dbReference type="Gene3D" id="3.40.50.300">
    <property type="entry name" value="P-loop containing nucleotide triphosphate hydrolases"/>
    <property type="match status" value="1"/>
</dbReference>
<feature type="binding site" evidence="10">
    <location>
        <begin position="2"/>
        <end position="9"/>
    </location>
    <ligand>
        <name>ATP</name>
        <dbReference type="ChEBI" id="CHEBI:30616"/>
    </ligand>
</feature>
<keyword evidence="15" id="KW-1185">Reference proteome</keyword>
<evidence type="ECO:0000256" key="9">
    <source>
        <dbReference type="ARBA" id="ARBA00049563"/>
    </source>
</evidence>
<feature type="binding site" evidence="10">
    <location>
        <begin position="4"/>
        <end position="9"/>
    </location>
    <ligand>
        <name>substrate</name>
    </ligand>
</feature>
<comment type="caution">
    <text evidence="10">Lacks conserved residue(s) required for the propagation of feature annotation.</text>
</comment>
<reference evidence="14 15" key="1">
    <citation type="submission" date="2019-02" db="EMBL/GenBank/DDBJ databases">
        <title>Halieaceae_genomes.</title>
        <authorList>
            <person name="Li S.-H."/>
        </authorList>
    </citation>
    <scope>NUCLEOTIDE SEQUENCE [LARGE SCALE GENOMIC DNA]</scope>
    <source>
        <strain evidence="14 15">JH123</strain>
    </source>
</reference>
<gene>
    <name evidence="10 14" type="primary">miaA</name>
    <name evidence="14" type="ORF">E0F26_04360</name>
</gene>
<evidence type="ECO:0000256" key="11">
    <source>
        <dbReference type="RuleBase" id="RU003783"/>
    </source>
</evidence>
<proteinExistence type="inferred from homology"/>
<dbReference type="InterPro" id="IPR039657">
    <property type="entry name" value="Dimethylallyltransferase"/>
</dbReference>
<dbReference type="EMBL" id="CP036501">
    <property type="protein sequence ID" value="UZP75560.1"/>
    <property type="molecule type" value="Genomic_DNA"/>
</dbReference>
<dbReference type="Proteomes" id="UP001317963">
    <property type="component" value="Chromosome"/>
</dbReference>
<comment type="cofactor">
    <cofactor evidence="1 10">
        <name>Mg(2+)</name>
        <dbReference type="ChEBI" id="CHEBI:18420"/>
    </cofactor>
</comment>
<keyword evidence="4 10" id="KW-0808">Transferase</keyword>
<dbReference type="EC" id="2.5.1.75" evidence="10"/>
<keyword evidence="5 10" id="KW-0819">tRNA processing</keyword>
<feature type="site" description="Interaction with substrate tRNA" evidence="10">
    <location>
        <position position="87"/>
    </location>
</feature>
<evidence type="ECO:0000256" key="5">
    <source>
        <dbReference type="ARBA" id="ARBA00022694"/>
    </source>
</evidence>
<dbReference type="Gene3D" id="1.10.20.140">
    <property type="match status" value="1"/>
</dbReference>
<sequence length="292" mass="32722">MGPTAAGKTDAAIALAQQCHAELISVDSALVYRGLEIGAAQPDYPHHLIDIRDPLEVYTAADFVDGALEAAEDVRARGKVPIFVGGTMMYFKALLDGLSEMPASDPDVRAAIEKEAIEQGWPEMHRRLQVVDAITAEALHPNHSQRISRALEVYRQTGVPMSQWRERSQGQKRAAICVALAPAERRTLHERIEHRFDDMLANGFLEEVAALYQRGDLHVDLPAVRAVGYRQLWSHLSQEYSLEIAREKGIAATRQLAKRQITWLRGWSGLHWLDSGAKDVQEQVKARFRNYL</sequence>
<dbReference type="SUPFAM" id="SSF52540">
    <property type="entry name" value="P-loop containing nucleoside triphosphate hydrolases"/>
    <property type="match status" value="2"/>
</dbReference>
<protein>
    <recommendedName>
        <fullName evidence="10">tRNA dimethylallyltransferase</fullName>
        <ecNumber evidence="10">2.5.1.75</ecNumber>
    </recommendedName>
    <alternativeName>
        <fullName evidence="10">Dimethylallyl diphosphate:tRNA dimethylallyltransferase</fullName>
        <shortName evidence="10">DMAPP:tRNA dimethylallyltransferase</shortName>
        <shortName evidence="10">DMATase</shortName>
    </alternativeName>
    <alternativeName>
        <fullName evidence="10">Isopentenyl-diphosphate:tRNA isopentenyltransferase</fullName>
        <shortName evidence="10">IPP transferase</shortName>
        <shortName evidence="10">IPPT</shortName>
        <shortName evidence="10">IPTase</shortName>
    </alternativeName>
</protein>
<evidence type="ECO:0000313" key="14">
    <source>
        <dbReference type="EMBL" id="UZP75560.1"/>
    </source>
</evidence>
<evidence type="ECO:0000256" key="2">
    <source>
        <dbReference type="ARBA" id="ARBA00003213"/>
    </source>
</evidence>
<evidence type="ECO:0000256" key="8">
    <source>
        <dbReference type="ARBA" id="ARBA00022842"/>
    </source>
</evidence>
<evidence type="ECO:0000256" key="12">
    <source>
        <dbReference type="RuleBase" id="RU003784"/>
    </source>
</evidence>
<feature type="site" description="Interaction with substrate tRNA" evidence="10">
    <location>
        <position position="109"/>
    </location>
</feature>
<keyword evidence="8 10" id="KW-0460">Magnesium</keyword>
<dbReference type="PANTHER" id="PTHR11088">
    <property type="entry name" value="TRNA DIMETHYLALLYLTRANSFERASE"/>
    <property type="match status" value="1"/>
</dbReference>
<dbReference type="PANTHER" id="PTHR11088:SF60">
    <property type="entry name" value="TRNA DIMETHYLALLYLTRANSFERASE"/>
    <property type="match status" value="1"/>
</dbReference>
<feature type="region of interest" description="Interaction with substrate tRNA" evidence="10">
    <location>
        <begin position="145"/>
        <end position="149"/>
    </location>
</feature>
<evidence type="ECO:0000256" key="6">
    <source>
        <dbReference type="ARBA" id="ARBA00022741"/>
    </source>
</evidence>
<dbReference type="HAMAP" id="MF_00185">
    <property type="entry name" value="IPP_trans"/>
    <property type="match status" value="1"/>
</dbReference>
<feature type="region of interest" description="Interaction with substrate tRNA" evidence="10">
    <location>
        <begin position="258"/>
        <end position="265"/>
    </location>
</feature>
<dbReference type="InterPro" id="IPR018022">
    <property type="entry name" value="IPT"/>
</dbReference>
<comment type="subunit">
    <text evidence="10">Monomer.</text>
</comment>
<accession>A0ABY6QAF3</accession>
<organism evidence="14 15">
    <name type="scientific">Candidatus Paraluminiphilus aquimaris</name>
    <dbReference type="NCBI Taxonomy" id="2518994"/>
    <lineage>
        <taxon>Bacteria</taxon>
        <taxon>Pseudomonadati</taxon>
        <taxon>Pseudomonadota</taxon>
        <taxon>Gammaproteobacteria</taxon>
        <taxon>Cellvibrionales</taxon>
        <taxon>Halieaceae</taxon>
        <taxon>Candidatus Paraluminiphilus</taxon>
    </lineage>
</organism>
<evidence type="ECO:0000256" key="3">
    <source>
        <dbReference type="ARBA" id="ARBA00005842"/>
    </source>
</evidence>